<name>A0A645HQB5_9ZZZZ</name>
<comment type="caution">
    <text evidence="1">The sequence shown here is derived from an EMBL/GenBank/DDBJ whole genome shotgun (WGS) entry which is preliminary data.</text>
</comment>
<sequence>MKEETVAKASEIINKQMQVAQEIAGLLGETTAETKSALLELMWVLKGKEDK</sequence>
<accession>A0A645HQB5</accession>
<organism evidence="1">
    <name type="scientific">bioreactor metagenome</name>
    <dbReference type="NCBI Taxonomy" id="1076179"/>
    <lineage>
        <taxon>unclassified sequences</taxon>
        <taxon>metagenomes</taxon>
        <taxon>ecological metagenomes</taxon>
    </lineage>
</organism>
<proteinExistence type="predicted"/>
<dbReference type="AlphaFoldDB" id="A0A645HQB5"/>
<gene>
    <name evidence="1" type="ORF">SDC9_188790</name>
</gene>
<dbReference type="EMBL" id="VSSQ01098173">
    <property type="protein sequence ID" value="MPN41248.1"/>
    <property type="molecule type" value="Genomic_DNA"/>
</dbReference>
<protein>
    <submittedName>
        <fullName evidence="1">Uncharacterized protein</fullName>
    </submittedName>
</protein>
<evidence type="ECO:0000313" key="1">
    <source>
        <dbReference type="EMBL" id="MPN41248.1"/>
    </source>
</evidence>
<reference evidence="1" key="1">
    <citation type="submission" date="2019-08" db="EMBL/GenBank/DDBJ databases">
        <authorList>
            <person name="Kucharzyk K."/>
            <person name="Murdoch R.W."/>
            <person name="Higgins S."/>
            <person name="Loffler F."/>
        </authorList>
    </citation>
    <scope>NUCLEOTIDE SEQUENCE</scope>
</reference>